<protein>
    <submittedName>
        <fullName evidence="3">Uncharacterized protein</fullName>
    </submittedName>
</protein>
<keyword evidence="1" id="KW-0547">Nucleotide-binding</keyword>
<dbReference type="GO" id="GO:0005741">
    <property type="term" value="C:mitochondrial outer membrane"/>
    <property type="evidence" value="ECO:0007669"/>
    <property type="project" value="TreeGrafter"/>
</dbReference>
<dbReference type="EMBL" id="NMUH01001238">
    <property type="protein sequence ID" value="MQL90413.1"/>
    <property type="molecule type" value="Genomic_DNA"/>
</dbReference>
<dbReference type="Proteomes" id="UP000652761">
    <property type="component" value="Unassembled WGS sequence"/>
</dbReference>
<evidence type="ECO:0000256" key="1">
    <source>
        <dbReference type="ARBA" id="ARBA00022741"/>
    </source>
</evidence>
<reference evidence="3" key="1">
    <citation type="submission" date="2017-07" db="EMBL/GenBank/DDBJ databases">
        <title>Taro Niue Genome Assembly and Annotation.</title>
        <authorList>
            <person name="Atibalentja N."/>
            <person name="Keating K."/>
            <person name="Fields C.J."/>
        </authorList>
    </citation>
    <scope>NUCLEOTIDE SEQUENCE</scope>
    <source>
        <strain evidence="3">Niue_2</strain>
        <tissue evidence="3">Leaf</tissue>
    </source>
</reference>
<accession>A0A843VD56</accession>
<proteinExistence type="predicted"/>
<dbReference type="OrthoDB" id="10254455at2759"/>
<sequence>MEEVGLSGSKLKDRDCVEQGVVQIKHQHQPPILLPLWHHFNPRPVATTMVWQRAVNWCGVWREVAERSHCVFRHHLEVRQLIERWGRQWHNKGDRTERKLALAEGRLPPALHGSDDIRPLNMDDFRYAHEQVCASVSSESTNMSELLQWNELYGEGGSRKKKALSYFIPLGLQGPLWLSRPNMLVWPLGKAPRVLRYQPQAFGHGLYIRTLPSPKRCWRALHSLFDPGAPYQTGLARSTLPPPISTSCASGYQTPNSRSIYRAGCLFGTSRPGGAERPLHLLAVVTTAAPHTPHDQGEH</sequence>
<gene>
    <name evidence="3" type="ORF">Taro_022998</name>
</gene>
<keyword evidence="2" id="KW-0067">ATP-binding</keyword>
<dbReference type="PANTHER" id="PTHR45644:SF73">
    <property type="entry name" value="AAA-TYPE ATPASE FAMILY PROTEIN"/>
    <property type="match status" value="1"/>
</dbReference>
<evidence type="ECO:0000313" key="4">
    <source>
        <dbReference type="Proteomes" id="UP000652761"/>
    </source>
</evidence>
<name>A0A843VD56_COLES</name>
<organism evidence="3 4">
    <name type="scientific">Colocasia esculenta</name>
    <name type="common">Wild taro</name>
    <name type="synonym">Arum esculentum</name>
    <dbReference type="NCBI Taxonomy" id="4460"/>
    <lineage>
        <taxon>Eukaryota</taxon>
        <taxon>Viridiplantae</taxon>
        <taxon>Streptophyta</taxon>
        <taxon>Embryophyta</taxon>
        <taxon>Tracheophyta</taxon>
        <taxon>Spermatophyta</taxon>
        <taxon>Magnoliopsida</taxon>
        <taxon>Liliopsida</taxon>
        <taxon>Araceae</taxon>
        <taxon>Aroideae</taxon>
        <taxon>Colocasieae</taxon>
        <taxon>Colocasia</taxon>
    </lineage>
</organism>
<comment type="caution">
    <text evidence="3">The sequence shown here is derived from an EMBL/GenBank/DDBJ whole genome shotgun (WGS) entry which is preliminary data.</text>
</comment>
<evidence type="ECO:0000256" key="2">
    <source>
        <dbReference type="ARBA" id="ARBA00022840"/>
    </source>
</evidence>
<dbReference type="PANTHER" id="PTHR45644">
    <property type="entry name" value="AAA ATPASE, PUTATIVE (AFU_ORTHOLOGUE AFUA_2G12920)-RELATED-RELATED"/>
    <property type="match status" value="1"/>
</dbReference>
<evidence type="ECO:0000313" key="3">
    <source>
        <dbReference type="EMBL" id="MQL90413.1"/>
    </source>
</evidence>
<keyword evidence="4" id="KW-1185">Reference proteome</keyword>
<dbReference type="InterPro" id="IPR051701">
    <property type="entry name" value="Mito_OM_Translocase_MSP1"/>
</dbReference>
<dbReference type="GO" id="GO:0005524">
    <property type="term" value="F:ATP binding"/>
    <property type="evidence" value="ECO:0007669"/>
    <property type="project" value="UniProtKB-KW"/>
</dbReference>
<dbReference type="AlphaFoldDB" id="A0A843VD56"/>